<comment type="caution">
    <text evidence="3">The sequence shown here is derived from an EMBL/GenBank/DDBJ whole genome shotgun (WGS) entry which is preliminary data.</text>
</comment>
<name>A0A9X3EJQ1_9BACT</name>
<organism evidence="3 4">
    <name type="scientific">Nannocystis pusilla</name>
    <dbReference type="NCBI Taxonomy" id="889268"/>
    <lineage>
        <taxon>Bacteria</taxon>
        <taxon>Pseudomonadati</taxon>
        <taxon>Myxococcota</taxon>
        <taxon>Polyangia</taxon>
        <taxon>Nannocystales</taxon>
        <taxon>Nannocystaceae</taxon>
        <taxon>Nannocystis</taxon>
    </lineage>
</organism>
<evidence type="ECO:0000256" key="1">
    <source>
        <dbReference type="SAM" id="MobiDB-lite"/>
    </source>
</evidence>
<feature type="chain" id="PRO_5040906594" description="Di-glucose binding within endoplasmic reticulum" evidence="2">
    <location>
        <begin position="25"/>
        <end position="329"/>
    </location>
</feature>
<evidence type="ECO:0000256" key="2">
    <source>
        <dbReference type="SAM" id="SignalP"/>
    </source>
</evidence>
<evidence type="ECO:0008006" key="5">
    <source>
        <dbReference type="Google" id="ProtNLM"/>
    </source>
</evidence>
<feature type="signal peptide" evidence="2">
    <location>
        <begin position="1"/>
        <end position="24"/>
    </location>
</feature>
<gene>
    <name evidence="3" type="ORF">OV079_04995</name>
</gene>
<feature type="region of interest" description="Disordered" evidence="1">
    <location>
        <begin position="19"/>
        <end position="102"/>
    </location>
</feature>
<dbReference type="Proteomes" id="UP001150924">
    <property type="component" value="Unassembled WGS sequence"/>
</dbReference>
<sequence length="329" mass="32663">MAARRARAGMAWVFGLAACGGDPAATTDGATTSEATGSDTSTTTGGGPTTTEAPTTRSSPGTGSETGTTTTAATTEDTSEPTTETATTGDPGVELGPPVLRINVGGPAVGEFLADDGPESPYRASPDTQVFAADAVVAGPSVPADLPLEVLATGRVEPDELAGGTGQLRYSVPVEPGPYQLRLHFSGPSQGPGTRLAQLWIDGATVGEPIDVSALTAGDASGSVTVEITADAWLDVELVRAPGSEMPLLSALELFGDGGLRDGPAGAVRHITPEGSGSGDSVDDAAGLGQLGALIAASAPGDEVWIHAGDYAAGGEFSSPAAGPRRRRS</sequence>
<dbReference type="EMBL" id="JAPNKE010000002">
    <property type="protein sequence ID" value="MCY1004936.1"/>
    <property type="molecule type" value="Genomic_DNA"/>
</dbReference>
<reference evidence="3" key="1">
    <citation type="submission" date="2022-11" db="EMBL/GenBank/DDBJ databases">
        <title>Minimal conservation of predation-associated metabolite biosynthetic gene clusters underscores biosynthetic potential of Myxococcota including descriptions for ten novel species: Archangium lansinium sp. nov., Myxococcus landrumus sp. nov., Nannocystis bai.</title>
        <authorList>
            <person name="Ahearne A."/>
            <person name="Stevens C."/>
            <person name="Phillips K."/>
        </authorList>
    </citation>
    <scope>NUCLEOTIDE SEQUENCE</scope>
    <source>
        <strain evidence="3">Na p29</strain>
    </source>
</reference>
<evidence type="ECO:0000313" key="4">
    <source>
        <dbReference type="Proteomes" id="UP001150924"/>
    </source>
</evidence>
<dbReference type="RefSeq" id="WP_267766548.1">
    <property type="nucleotide sequence ID" value="NZ_JAPNKE010000002.1"/>
</dbReference>
<dbReference type="Gene3D" id="2.60.120.430">
    <property type="entry name" value="Galactose-binding lectin"/>
    <property type="match status" value="1"/>
</dbReference>
<dbReference type="PROSITE" id="PS51257">
    <property type="entry name" value="PROKAR_LIPOPROTEIN"/>
    <property type="match status" value="1"/>
</dbReference>
<keyword evidence="2" id="KW-0732">Signal</keyword>
<protein>
    <recommendedName>
        <fullName evidence="5">Di-glucose binding within endoplasmic reticulum</fullName>
    </recommendedName>
</protein>
<accession>A0A9X3EJQ1</accession>
<keyword evidence="4" id="KW-1185">Reference proteome</keyword>
<dbReference type="AlphaFoldDB" id="A0A9X3EJQ1"/>
<proteinExistence type="predicted"/>
<evidence type="ECO:0000313" key="3">
    <source>
        <dbReference type="EMBL" id="MCY1004936.1"/>
    </source>
</evidence>
<feature type="compositionally biased region" description="Low complexity" evidence="1">
    <location>
        <begin position="19"/>
        <end position="91"/>
    </location>
</feature>